<dbReference type="SUPFAM" id="SSF103088">
    <property type="entry name" value="OmpA-like"/>
    <property type="match status" value="1"/>
</dbReference>
<dbReference type="CDD" id="cd07185">
    <property type="entry name" value="OmpA_C-like"/>
    <property type="match status" value="1"/>
</dbReference>
<feature type="transmembrane region" description="Helical" evidence="2">
    <location>
        <begin position="12"/>
        <end position="32"/>
    </location>
</feature>
<accession>A0A5J5FTR7</accession>
<name>A0A5J5FTR7_9GAMM</name>
<dbReference type="Pfam" id="PF00691">
    <property type="entry name" value="OmpA"/>
    <property type="match status" value="1"/>
</dbReference>
<sequence>MKKIKAREWLSAADLKSSVMAVVMLILVVAVLQHKFTELKLEQTRSQEQHEQKIRLTNILQKMQATLRDQRAGAALITVDVTGSRVMLRDNIFAKGSACITDDARTALSALAPKIAEFIQGAALARIMVEGHTDSLQVANPVTDYARYCTVYDDNFTLSAARAREARKLLIAGLTEEQARRVIVAGFGDSEPLPGTSPDDPFNRRIEVQFFSQSVSDSR</sequence>
<feature type="domain" description="OmpA-like" evidence="3">
    <location>
        <begin position="80"/>
        <end position="214"/>
    </location>
</feature>
<proteinExistence type="predicted"/>
<dbReference type="Gene3D" id="3.30.1330.60">
    <property type="entry name" value="OmpA-like domain"/>
    <property type="match status" value="1"/>
</dbReference>
<comment type="caution">
    <text evidence="4">The sequence shown here is derived from an EMBL/GenBank/DDBJ whole genome shotgun (WGS) entry which is preliminary data.</text>
</comment>
<dbReference type="OrthoDB" id="9815217at2"/>
<keyword evidence="2" id="KW-1133">Transmembrane helix</keyword>
<keyword evidence="1 2" id="KW-0472">Membrane</keyword>
<evidence type="ECO:0000313" key="4">
    <source>
        <dbReference type="EMBL" id="KAA8996735.1"/>
    </source>
</evidence>
<dbReference type="PANTHER" id="PTHR30329">
    <property type="entry name" value="STATOR ELEMENT OF FLAGELLAR MOTOR COMPLEX"/>
    <property type="match status" value="1"/>
</dbReference>
<dbReference type="EMBL" id="VYKJ01000013">
    <property type="protein sequence ID" value="KAA8996735.1"/>
    <property type="molecule type" value="Genomic_DNA"/>
</dbReference>
<reference evidence="4 5" key="1">
    <citation type="submission" date="2019-09" db="EMBL/GenBank/DDBJ databases">
        <authorList>
            <person name="Li Y."/>
        </authorList>
    </citation>
    <scope>NUCLEOTIDE SEQUENCE [LARGE SCALE GENOMIC DNA]</scope>
    <source>
        <strain evidence="4 5">L3-3HA</strain>
    </source>
</reference>
<dbReference type="Proteomes" id="UP000335415">
    <property type="component" value="Unassembled WGS sequence"/>
</dbReference>
<evidence type="ECO:0000256" key="1">
    <source>
        <dbReference type="PROSITE-ProRule" id="PRU00473"/>
    </source>
</evidence>
<dbReference type="GO" id="GO:0016020">
    <property type="term" value="C:membrane"/>
    <property type="evidence" value="ECO:0007669"/>
    <property type="project" value="UniProtKB-UniRule"/>
</dbReference>
<dbReference type="AlphaFoldDB" id="A0A5J5FTR7"/>
<dbReference type="InterPro" id="IPR006665">
    <property type="entry name" value="OmpA-like"/>
</dbReference>
<organism evidence="4 5">
    <name type="scientific">Affinibrenneria salicis</name>
    <dbReference type="NCBI Taxonomy" id="2590031"/>
    <lineage>
        <taxon>Bacteria</taxon>
        <taxon>Pseudomonadati</taxon>
        <taxon>Pseudomonadota</taxon>
        <taxon>Gammaproteobacteria</taxon>
        <taxon>Enterobacterales</taxon>
        <taxon>Pectobacteriaceae</taxon>
        <taxon>Affinibrenneria</taxon>
    </lineage>
</organism>
<evidence type="ECO:0000256" key="2">
    <source>
        <dbReference type="SAM" id="Phobius"/>
    </source>
</evidence>
<protein>
    <submittedName>
        <fullName evidence="4">OmpA family protein</fullName>
    </submittedName>
</protein>
<keyword evidence="5" id="KW-1185">Reference proteome</keyword>
<gene>
    <name evidence="4" type="ORF">FJU30_21290</name>
</gene>
<dbReference type="InterPro" id="IPR036737">
    <property type="entry name" value="OmpA-like_sf"/>
</dbReference>
<evidence type="ECO:0000259" key="3">
    <source>
        <dbReference type="PROSITE" id="PS51123"/>
    </source>
</evidence>
<keyword evidence="2" id="KW-0812">Transmembrane</keyword>
<dbReference type="PROSITE" id="PS51123">
    <property type="entry name" value="OMPA_2"/>
    <property type="match status" value="1"/>
</dbReference>
<evidence type="ECO:0000313" key="5">
    <source>
        <dbReference type="Proteomes" id="UP000335415"/>
    </source>
</evidence>
<dbReference type="RefSeq" id="WP_150436979.1">
    <property type="nucleotide sequence ID" value="NZ_VYKJ01000013.1"/>
</dbReference>
<dbReference type="InterPro" id="IPR050330">
    <property type="entry name" value="Bact_OuterMem_StrucFunc"/>
</dbReference>
<dbReference type="PANTHER" id="PTHR30329:SF21">
    <property type="entry name" value="LIPOPROTEIN YIAD-RELATED"/>
    <property type="match status" value="1"/>
</dbReference>